<accession>A0A139AWC6</accession>
<organism evidence="2 3">
    <name type="scientific">Gonapodya prolifera (strain JEL478)</name>
    <name type="common">Monoblepharis prolifera</name>
    <dbReference type="NCBI Taxonomy" id="1344416"/>
    <lineage>
        <taxon>Eukaryota</taxon>
        <taxon>Fungi</taxon>
        <taxon>Fungi incertae sedis</taxon>
        <taxon>Chytridiomycota</taxon>
        <taxon>Chytridiomycota incertae sedis</taxon>
        <taxon>Monoblepharidomycetes</taxon>
        <taxon>Monoblepharidales</taxon>
        <taxon>Gonapodyaceae</taxon>
        <taxon>Gonapodya</taxon>
    </lineage>
</organism>
<feature type="compositionally biased region" description="Polar residues" evidence="1">
    <location>
        <begin position="575"/>
        <end position="585"/>
    </location>
</feature>
<protein>
    <submittedName>
        <fullName evidence="2">Uncharacterized protein</fullName>
    </submittedName>
</protein>
<dbReference type="Proteomes" id="UP000070544">
    <property type="component" value="Unassembled WGS sequence"/>
</dbReference>
<dbReference type="EMBL" id="KQ965734">
    <property type="protein sequence ID" value="KXS20775.1"/>
    <property type="molecule type" value="Genomic_DNA"/>
</dbReference>
<dbReference type="Gene3D" id="3.20.20.80">
    <property type="entry name" value="Glycosidases"/>
    <property type="match status" value="2"/>
</dbReference>
<proteinExistence type="predicted"/>
<gene>
    <name evidence="2" type="ORF">M427DRAFT_344853</name>
</gene>
<name>A0A139AWC6_GONPJ</name>
<dbReference type="SUPFAM" id="SSF51445">
    <property type="entry name" value="(Trans)glycosidases"/>
    <property type="match status" value="1"/>
</dbReference>
<keyword evidence="3" id="KW-1185">Reference proteome</keyword>
<dbReference type="AlphaFoldDB" id="A0A139AWC6"/>
<evidence type="ECO:0000313" key="3">
    <source>
        <dbReference type="Proteomes" id="UP000070544"/>
    </source>
</evidence>
<feature type="region of interest" description="Disordered" evidence="1">
    <location>
        <begin position="522"/>
        <end position="695"/>
    </location>
</feature>
<dbReference type="InterPro" id="IPR017853">
    <property type="entry name" value="GH"/>
</dbReference>
<evidence type="ECO:0000256" key="1">
    <source>
        <dbReference type="SAM" id="MobiDB-lite"/>
    </source>
</evidence>
<feature type="compositionally biased region" description="Basic residues" evidence="1">
    <location>
        <begin position="684"/>
        <end position="694"/>
    </location>
</feature>
<feature type="region of interest" description="Disordered" evidence="1">
    <location>
        <begin position="761"/>
        <end position="780"/>
    </location>
</feature>
<evidence type="ECO:0000313" key="2">
    <source>
        <dbReference type="EMBL" id="KXS20775.1"/>
    </source>
</evidence>
<reference evidence="2 3" key="1">
    <citation type="journal article" date="2015" name="Genome Biol. Evol.">
        <title>Phylogenomic analyses indicate that early fungi evolved digesting cell walls of algal ancestors of land plants.</title>
        <authorList>
            <person name="Chang Y."/>
            <person name="Wang S."/>
            <person name="Sekimoto S."/>
            <person name="Aerts A.L."/>
            <person name="Choi C."/>
            <person name="Clum A."/>
            <person name="LaButti K.M."/>
            <person name="Lindquist E.A."/>
            <person name="Yee Ngan C."/>
            <person name="Ohm R.A."/>
            <person name="Salamov A.A."/>
            <person name="Grigoriev I.V."/>
            <person name="Spatafora J.W."/>
            <person name="Berbee M.L."/>
        </authorList>
    </citation>
    <scope>NUCLEOTIDE SEQUENCE [LARGE SCALE GENOMIC DNA]</scope>
    <source>
        <strain evidence="2 3">JEL478</strain>
    </source>
</reference>
<sequence>MFNMSWTISQPRERRRWICRCIARPRTLDTRRNMGAAHFCTAQSWRGTLKTARAWGSVWSSLLTLSLLTESDGNRSAYQIYAMFFDRTLLDTPRPFDDAVFDGLNLEITIPESPEGYRAFVNTIRALFDHQDPPPLSGTVANVSGVAAVFNGTAWVAQTNTQNATVATNGSVASGGAPQSPTLSDKVLTGEVQGWTPPQQSWLTLYTPAGYYRRPTNFTLSATLPTCDFPSSFLGPSPGTLLTLMPSKFDYLVISYLRGSSCTWASGEDAFWKSVDGWAKWVADSSVGMAFVVQLPNVGWGYEKYTGANSNTFINVTSFYTSNFVPRLRLLPRFAAIALQDASFDQVTQPCFAPSSLVSSSYADLLYGELTAENPSSVGSGTPQDQMCAWKETMLAKGKPAGPIATGVAAAAGSTQTGQGGGVLPVSAIAGIIVGGVLVLGMVAGAGLVAYRTVYLRHSDDKSDVSSITSDRSARAGSLTVITKRSKRESAAESMGTEKTVFRMSVVDVDSPVSSETMAADVLAPSSGGDDATGILDSPPTARISKNNGLIPAVITSPPLPRQLKPSPAAHSSRGKNSQKPSRSAHSPLGKISTTRFPSGVPYASPADGTLSPEFAQKGSSSRPSSWGDRLPSWADSLSSNAERPSSWAGRGTSSWGDDTTPVTAETVVEVQAAQGKTDGAKGGKAKKGRKGKRASVEGVLEAEPAQDEIRITVVDVELGSALAAKVTAGSAPATLSIPSTHSATSPPDFAKRSSLAPVGVRSVDGGDTPVPLPLSRSGSIQDTLLRAMEERRKAQATGSGTLPRGA</sequence>
<feature type="compositionally biased region" description="Low complexity" evidence="1">
    <location>
        <begin position="660"/>
        <end position="678"/>
    </location>
</feature>
<dbReference type="OrthoDB" id="6020543at2759"/>